<comment type="similarity">
    <text evidence="5">Belongs to the cysteine-rich repeat secretory protein family.</text>
</comment>
<evidence type="ECO:0000256" key="4">
    <source>
        <dbReference type="ARBA" id="ARBA00022737"/>
    </source>
</evidence>
<evidence type="ECO:0000259" key="7">
    <source>
        <dbReference type="PROSITE" id="PS51473"/>
    </source>
</evidence>
<dbReference type="EMBL" id="JANJYI010000005">
    <property type="protein sequence ID" value="KAK2650437.1"/>
    <property type="molecule type" value="Genomic_DNA"/>
</dbReference>
<keyword evidence="6" id="KW-1133">Transmembrane helix</keyword>
<dbReference type="FunFam" id="3.30.430.20:FF:000002">
    <property type="entry name" value="Cysteine-rich receptor-like protein kinase 10"/>
    <property type="match status" value="1"/>
</dbReference>
<keyword evidence="6" id="KW-0472">Membrane</keyword>
<dbReference type="GO" id="GO:0005576">
    <property type="term" value="C:extracellular region"/>
    <property type="evidence" value="ECO:0007669"/>
    <property type="project" value="UniProtKB-SubCell"/>
</dbReference>
<evidence type="ECO:0000313" key="8">
    <source>
        <dbReference type="EMBL" id="KAK2650437.1"/>
    </source>
</evidence>
<dbReference type="PROSITE" id="PS51473">
    <property type="entry name" value="GNK2"/>
    <property type="match status" value="2"/>
</dbReference>
<dbReference type="PANTHER" id="PTHR32411:SF51">
    <property type="entry name" value="GNK2-HOMOLOGOUS DOMAIN-CONTAINING PROTEIN"/>
    <property type="match status" value="1"/>
</dbReference>
<dbReference type="Pfam" id="PF01657">
    <property type="entry name" value="Stress-antifung"/>
    <property type="match status" value="2"/>
</dbReference>
<proteinExistence type="inferred from homology"/>
<organism evidence="8 9">
    <name type="scientific">Dipteronia dyeriana</name>
    <dbReference type="NCBI Taxonomy" id="168575"/>
    <lineage>
        <taxon>Eukaryota</taxon>
        <taxon>Viridiplantae</taxon>
        <taxon>Streptophyta</taxon>
        <taxon>Embryophyta</taxon>
        <taxon>Tracheophyta</taxon>
        <taxon>Spermatophyta</taxon>
        <taxon>Magnoliopsida</taxon>
        <taxon>eudicotyledons</taxon>
        <taxon>Gunneridae</taxon>
        <taxon>Pentapetalae</taxon>
        <taxon>rosids</taxon>
        <taxon>malvids</taxon>
        <taxon>Sapindales</taxon>
        <taxon>Sapindaceae</taxon>
        <taxon>Hippocastanoideae</taxon>
        <taxon>Acereae</taxon>
        <taxon>Dipteronia</taxon>
    </lineage>
</organism>
<keyword evidence="6" id="KW-0812">Transmembrane</keyword>
<accession>A0AAD9U9M2</accession>
<dbReference type="Proteomes" id="UP001280121">
    <property type="component" value="Unassembled WGS sequence"/>
</dbReference>
<protein>
    <recommendedName>
        <fullName evidence="7">Gnk2-homologous domain-containing protein</fullName>
    </recommendedName>
</protein>
<comment type="caution">
    <text evidence="8">The sequence shown here is derived from an EMBL/GenBank/DDBJ whole genome shotgun (WGS) entry which is preliminary data.</text>
</comment>
<feature type="transmembrane region" description="Helical" evidence="6">
    <location>
        <begin position="12"/>
        <end position="34"/>
    </location>
</feature>
<feature type="transmembrane region" description="Helical" evidence="6">
    <location>
        <begin position="46"/>
        <end position="68"/>
    </location>
</feature>
<sequence length="286" mass="31011">MEELPTSKVGGLWSCGLLFFYLVIRLAALCCELLGLSSASLGLTGWVFGLALYSVFGFAVLLGSAFGVTSTAPQFASCSGENFTTNGEYETNLNKLMSYLYVQAPPTGFGLGSIGQKASNIKVYGLALCRGDVSTQNCSTCVAEAISYVRENCPNSLQAMVWYDNCGLKYSNEDFFGHIDGLKMVHTRINVSNSDVFDQKAKVLLTQLAKEASVTPKMYAAGELALEDQLKKVYGLAQCTRDLSHSNCKRCLDGLISEVPNGKQGGFVISSSCNIRYETYQFVNHV</sequence>
<keyword evidence="2" id="KW-0964">Secreted</keyword>
<evidence type="ECO:0000256" key="6">
    <source>
        <dbReference type="SAM" id="Phobius"/>
    </source>
</evidence>
<evidence type="ECO:0000256" key="1">
    <source>
        <dbReference type="ARBA" id="ARBA00004613"/>
    </source>
</evidence>
<name>A0AAD9U9M2_9ROSI</name>
<evidence type="ECO:0000313" key="9">
    <source>
        <dbReference type="Proteomes" id="UP001280121"/>
    </source>
</evidence>
<reference evidence="8" key="1">
    <citation type="journal article" date="2023" name="Plant J.">
        <title>Genome sequences and population genomics provide insights into the demographic history, inbreeding, and mutation load of two 'living fossil' tree species of Dipteronia.</title>
        <authorList>
            <person name="Feng Y."/>
            <person name="Comes H.P."/>
            <person name="Chen J."/>
            <person name="Zhu S."/>
            <person name="Lu R."/>
            <person name="Zhang X."/>
            <person name="Li P."/>
            <person name="Qiu J."/>
            <person name="Olsen K.M."/>
            <person name="Qiu Y."/>
        </authorList>
    </citation>
    <scope>NUCLEOTIDE SEQUENCE</scope>
    <source>
        <strain evidence="8">KIB01</strain>
    </source>
</reference>
<dbReference type="PANTHER" id="PTHR32411">
    <property type="entry name" value="CYSTEINE-RICH REPEAT SECRETORY PROTEIN 38-RELATED"/>
    <property type="match status" value="1"/>
</dbReference>
<dbReference type="InterPro" id="IPR050581">
    <property type="entry name" value="CRR_secretory_protein"/>
</dbReference>
<keyword evidence="9" id="KW-1185">Reference proteome</keyword>
<evidence type="ECO:0000256" key="3">
    <source>
        <dbReference type="ARBA" id="ARBA00022729"/>
    </source>
</evidence>
<dbReference type="InterPro" id="IPR002902">
    <property type="entry name" value="GNK2"/>
</dbReference>
<gene>
    <name evidence="8" type="ORF">Ddye_017926</name>
</gene>
<comment type="subcellular location">
    <subcellularLocation>
        <location evidence="1">Secreted</location>
    </subcellularLocation>
</comment>
<feature type="domain" description="Gnk2-homologous" evidence="7">
    <location>
        <begin position="179"/>
        <end position="282"/>
    </location>
</feature>
<dbReference type="InterPro" id="IPR038408">
    <property type="entry name" value="GNK2_sf"/>
</dbReference>
<evidence type="ECO:0000256" key="2">
    <source>
        <dbReference type="ARBA" id="ARBA00022525"/>
    </source>
</evidence>
<dbReference type="Gene3D" id="3.30.430.20">
    <property type="entry name" value="Gnk2 domain, C-X8-C-X2-C motif"/>
    <property type="match status" value="2"/>
</dbReference>
<feature type="domain" description="Gnk2-homologous" evidence="7">
    <location>
        <begin position="71"/>
        <end position="175"/>
    </location>
</feature>
<keyword evidence="3" id="KW-0732">Signal</keyword>
<dbReference type="CDD" id="cd23509">
    <property type="entry name" value="Gnk2-like"/>
    <property type="match status" value="2"/>
</dbReference>
<evidence type="ECO:0000256" key="5">
    <source>
        <dbReference type="ARBA" id="ARBA00038515"/>
    </source>
</evidence>
<keyword evidence="4" id="KW-0677">Repeat</keyword>
<dbReference type="AlphaFoldDB" id="A0AAD9U9M2"/>